<reference evidence="2 3" key="1">
    <citation type="journal article" date="2023" name="bioRxiv">
        <title>High-quality genome assemblies of four members of thePodospora anserinaspecies complex.</title>
        <authorList>
            <person name="Ament-Velasquez S.L."/>
            <person name="Vogan A.A."/>
            <person name="Wallerman O."/>
            <person name="Hartmann F."/>
            <person name="Gautier V."/>
            <person name="Silar P."/>
            <person name="Giraud T."/>
            <person name="Johannesson H."/>
        </authorList>
    </citation>
    <scope>NUCLEOTIDE SEQUENCE [LARGE SCALE GENOMIC DNA]</scope>
    <source>
        <strain evidence="2 3">CBS 112042</strain>
    </source>
</reference>
<evidence type="ECO:0008006" key="4">
    <source>
        <dbReference type="Google" id="ProtNLM"/>
    </source>
</evidence>
<keyword evidence="1" id="KW-0472">Membrane</keyword>
<feature type="transmembrane region" description="Helical" evidence="1">
    <location>
        <begin position="7"/>
        <end position="28"/>
    </location>
</feature>
<dbReference type="CDD" id="cd11296">
    <property type="entry name" value="O-FucT_like"/>
    <property type="match status" value="1"/>
</dbReference>
<protein>
    <recommendedName>
        <fullName evidence="4">Alternative oxidase</fullName>
    </recommendedName>
</protein>
<dbReference type="Proteomes" id="UP001322138">
    <property type="component" value="Unassembled WGS sequence"/>
</dbReference>
<accession>A0ABR0FXR4</accession>
<keyword evidence="1" id="KW-1133">Transmembrane helix</keyword>
<keyword evidence="3" id="KW-1185">Reference proteome</keyword>
<dbReference type="EMBL" id="JAFFGZ010000001">
    <property type="protein sequence ID" value="KAK4648227.1"/>
    <property type="molecule type" value="Genomic_DNA"/>
</dbReference>
<comment type="caution">
    <text evidence="2">The sequence shown here is derived from an EMBL/GenBank/DDBJ whole genome shotgun (WGS) entry which is preliminary data.</text>
</comment>
<dbReference type="Gene3D" id="3.40.50.11350">
    <property type="match status" value="1"/>
</dbReference>
<keyword evidence="1" id="KW-0812">Transmembrane</keyword>
<name>A0ABR0FXR4_9PEZI</name>
<organism evidence="2 3">
    <name type="scientific">Podospora bellae-mahoneyi</name>
    <dbReference type="NCBI Taxonomy" id="2093777"/>
    <lineage>
        <taxon>Eukaryota</taxon>
        <taxon>Fungi</taxon>
        <taxon>Dikarya</taxon>
        <taxon>Ascomycota</taxon>
        <taxon>Pezizomycotina</taxon>
        <taxon>Sordariomycetes</taxon>
        <taxon>Sordariomycetidae</taxon>
        <taxon>Sordariales</taxon>
        <taxon>Podosporaceae</taxon>
        <taxon>Podospora</taxon>
    </lineage>
</organism>
<evidence type="ECO:0000256" key="1">
    <source>
        <dbReference type="SAM" id="Phobius"/>
    </source>
</evidence>
<evidence type="ECO:0000313" key="3">
    <source>
        <dbReference type="Proteomes" id="UP001322138"/>
    </source>
</evidence>
<dbReference type="GeneID" id="87893577"/>
<dbReference type="RefSeq" id="XP_062737203.1">
    <property type="nucleotide sequence ID" value="XM_062874095.1"/>
</dbReference>
<evidence type="ECO:0000313" key="2">
    <source>
        <dbReference type="EMBL" id="KAK4648227.1"/>
    </source>
</evidence>
<gene>
    <name evidence="2" type="ORF">QC761_108170</name>
</gene>
<proteinExistence type="predicted"/>
<sequence>MLASPRLVYLLKFAGPALIVVWLVAYMVSDQPAYNSVVRQFKSERDIFITDFLDHDVGGQLDGSSISELCASKTWTPGLMLSCDPQSGGFGQVKDAHLNCIRFAIEAGAELVLPRIIKRDDKNVANTRPKNGGGPYIGEFIDYLFDYEYLNQTLSEHCPQLKLYRSMNELWDVPQVQSARKISLQDVGAKLNGSVIEDMNTLSEQIKSYIDRTEDPETRPFPIRFRSDVISSVFPTAYGNPELAKNFGRLLRPRKDARVLAAIALYNLHMKYQLNLDPKQGFQHSTFPGLHLRTEADATPIFPPFDEQVSTLVELVTNSTAGFAFVATGETEERRRKLSKKAEAVGVTMVYKQDLMLDEPEGRELLEQLTWDQRALVDYEIMLRAGLTVGLSGSIFDWNIALRRNSVPGADGEPPSLATSSPIQHQDRYSILLGSSEKADTLRATPPMPDIVG</sequence>